<reference evidence="2" key="1">
    <citation type="submission" date="2015-05" db="EMBL/GenBank/DDBJ databases">
        <title>The complete genome of Altererythrobacter atlanticus strain 26DY36.</title>
        <authorList>
            <person name="Wu Y.-H."/>
            <person name="Cheng H."/>
            <person name="Wu X.-W."/>
        </authorList>
    </citation>
    <scope>NUCLEOTIDE SEQUENCE [LARGE SCALE GENOMIC DNA]</scope>
    <source>
        <strain evidence="2">26DY36</strain>
    </source>
</reference>
<dbReference type="Proteomes" id="UP000034392">
    <property type="component" value="Chromosome"/>
</dbReference>
<sequence>MRPDRMKKKILLALGCAASATIATPAAAQGCTRDKTQEIADSWVAAIEAGSMFKMNLGEWVDYDENFKRSSLGAFLDKPREVNWHVAVQDTLTCKVFVEAVMLDEERPMVTATQMSNGYFGVGPFNNIVTDEGDWLFDAEKTAYYASREDWGEIPEARRNTRDELIAAADAYLDLFNDKSVQVPWGTPCARLEGGIYTGKGQPDDSCDVGVPEGVELTNRQYVVDPVIGAVSVFLEFGEKKRPDSHLFRIEDGKIRYVHTVTNCGDEENCGFPPLSEMLKENPGMQPDLGS</sequence>
<evidence type="ECO:0000313" key="2">
    <source>
        <dbReference type="EMBL" id="AKH41598.1"/>
    </source>
</evidence>
<protein>
    <recommendedName>
        <fullName evidence="1">DUF8021 domain-containing protein</fullName>
    </recommendedName>
</protein>
<dbReference type="RefSeq" id="WP_169780686.1">
    <property type="nucleotide sequence ID" value="NZ_CP011452.2"/>
</dbReference>
<keyword evidence="3" id="KW-1185">Reference proteome</keyword>
<dbReference type="STRING" id="1267766.WYH_00540"/>
<dbReference type="PROSITE" id="PS51257">
    <property type="entry name" value="PROKAR_LIPOPROTEIN"/>
    <property type="match status" value="1"/>
</dbReference>
<dbReference type="Pfam" id="PF26061">
    <property type="entry name" value="DUF8021"/>
    <property type="match status" value="1"/>
</dbReference>
<organism evidence="2 3">
    <name type="scientific">Croceibacterium atlanticum</name>
    <dbReference type="NCBI Taxonomy" id="1267766"/>
    <lineage>
        <taxon>Bacteria</taxon>
        <taxon>Pseudomonadati</taxon>
        <taxon>Pseudomonadota</taxon>
        <taxon>Alphaproteobacteria</taxon>
        <taxon>Sphingomonadales</taxon>
        <taxon>Erythrobacteraceae</taxon>
        <taxon>Croceibacterium</taxon>
    </lineage>
</organism>
<dbReference type="EMBL" id="CP011452">
    <property type="protein sequence ID" value="AKH41598.1"/>
    <property type="molecule type" value="Genomic_DNA"/>
</dbReference>
<proteinExistence type="predicted"/>
<dbReference type="AlphaFoldDB" id="A0A0F7KM25"/>
<dbReference type="InterPro" id="IPR058334">
    <property type="entry name" value="DUF8021"/>
</dbReference>
<feature type="domain" description="DUF8021" evidence="1">
    <location>
        <begin position="158"/>
        <end position="262"/>
    </location>
</feature>
<dbReference type="PATRIC" id="fig|1267766.3.peg.546"/>
<dbReference type="KEGG" id="aay:WYH_00540"/>
<evidence type="ECO:0000259" key="1">
    <source>
        <dbReference type="Pfam" id="PF26061"/>
    </source>
</evidence>
<name>A0A0F7KM25_9SPHN</name>
<evidence type="ECO:0000313" key="3">
    <source>
        <dbReference type="Proteomes" id="UP000034392"/>
    </source>
</evidence>
<gene>
    <name evidence="2" type="ORF">WYH_00540</name>
</gene>
<accession>A0A0F7KM25</accession>